<keyword evidence="1" id="KW-1133">Transmembrane helix</keyword>
<accession>A0A8H3X9H6</accession>
<dbReference type="PANTHER" id="PTHR10877:SF150">
    <property type="entry name" value="REJ DOMAIN-CONTAINING PROTEIN"/>
    <property type="match status" value="1"/>
</dbReference>
<sequence>MEDTPIQIDGHNAHNGKQEFTTHNGKEEAFIPHAREQMTMITCSPNMQNIVTWSDVDKSAICWCVSDNQQKLELKHKISLENNKKYKNYVDWKYITRSHSKNFGGIKNYFTVSDDKFVSMPISEEKDEVKVVIKDYDEYIKRIKVGIFKFETGKNVSLKLPHSEMIVETLAFLNENKLIMISKEPLYRVYIFTRKDDEFIHQSTIKVETYDEKIFLSNGKLFIYDVNLGSITKWDINTLKFEACFLFDNSFDVDNMKLSDNGVLLFVYGRKREDNWHKNPYSCISIYSADHGNKFTTYKYDDKTVIDAVYLIASDIGARLLIVHHKTFMKKNEEEKKYQYHICDPFAPCISNENYVKANKLFEDLDVNFDNNFENKFENKYIIKNDKIVGFNHGGKLVIERLIPDNDNWISYLRNELKDFNRIFISSVSEKIIDLIVKSKKMIEKSTTDVYKEYPKKYFVTWTLKYEKMNIFLKAEFKNDKIEQTDRIQIVPELYLNSDMEVEKFVDICDCLDNDDLAMVAYWGIVVWTFNTKNYKIELNYCWENENETWDWKVNEIIELFYETGKENFDVKNFDIKKLKKKSYFLPPSSYINMIRYNPAFSQPHLQPPEDLEDIINEDEETLLRKLLNGCIKQIEEDGEIPNPLIFNIFSQSITKIFKKNPSFFDDFVTKISLLCILKIISKFKPFKTHPQIFLMFPFPNFVTYYETEKNDSFLKKLFKPRSSHFGNIDDSTFYNTWNKYFESLWNYLDLSAIISAIVTSIIWLINGSVSTGAITFTTLLLELKFIIYLRFIRCFGIYLAMIMNTADKVVAFLILFGLIILAFAHSLHLLLRSEIFQDSGVNMFMQFGSAILAAYYMMVTGDSTPVSEWVSNEDIIIMTLMMLFSFFILTYLMNLFIGILGNLLGDNKDNHLAYLKLKKRVHISELRKLISNINSDDWEESTKPIITKITKAIRDEKPESEFDKIHKMIEKVVKERDQKLALESEKINDIFEKQVSEAKEIKEISEKQAIEAKEIKGIKEMIDKIMKKLENQSLEKHDN</sequence>
<keyword evidence="1" id="KW-0812">Transmembrane</keyword>
<name>A0A8H3X9H6_GIGMA</name>
<evidence type="ECO:0000313" key="3">
    <source>
        <dbReference type="Proteomes" id="UP000439903"/>
    </source>
</evidence>
<comment type="caution">
    <text evidence="2">The sequence shown here is derived from an EMBL/GenBank/DDBJ whole genome shotgun (WGS) entry which is preliminary data.</text>
</comment>
<dbReference type="GO" id="GO:0005262">
    <property type="term" value="F:calcium channel activity"/>
    <property type="evidence" value="ECO:0007669"/>
    <property type="project" value="TreeGrafter"/>
</dbReference>
<dbReference type="EMBL" id="WTPW01001509">
    <property type="protein sequence ID" value="KAF0431421.1"/>
    <property type="molecule type" value="Genomic_DNA"/>
</dbReference>
<feature type="transmembrane region" description="Helical" evidence="1">
    <location>
        <begin position="745"/>
        <end position="766"/>
    </location>
</feature>
<dbReference type="OrthoDB" id="2428446at2759"/>
<evidence type="ECO:0000313" key="2">
    <source>
        <dbReference type="EMBL" id="KAF0431421.1"/>
    </source>
</evidence>
<dbReference type="Proteomes" id="UP000439903">
    <property type="component" value="Unassembled WGS sequence"/>
</dbReference>
<proteinExistence type="predicted"/>
<feature type="transmembrane region" description="Helical" evidence="1">
    <location>
        <begin position="876"/>
        <end position="901"/>
    </location>
</feature>
<protein>
    <recommendedName>
        <fullName evidence="4">Ion transport domain-containing protein</fullName>
    </recommendedName>
</protein>
<dbReference type="InterPro" id="IPR051223">
    <property type="entry name" value="Polycystin"/>
</dbReference>
<dbReference type="GO" id="GO:0050982">
    <property type="term" value="P:detection of mechanical stimulus"/>
    <property type="evidence" value="ECO:0007669"/>
    <property type="project" value="TreeGrafter"/>
</dbReference>
<keyword evidence="1" id="KW-0472">Membrane</keyword>
<dbReference type="PANTHER" id="PTHR10877">
    <property type="entry name" value="POLYCYSTIN FAMILY MEMBER"/>
    <property type="match status" value="1"/>
</dbReference>
<dbReference type="AlphaFoldDB" id="A0A8H3X9H6"/>
<keyword evidence="3" id="KW-1185">Reference proteome</keyword>
<feature type="transmembrane region" description="Helical" evidence="1">
    <location>
        <begin position="810"/>
        <end position="832"/>
    </location>
</feature>
<evidence type="ECO:0000256" key="1">
    <source>
        <dbReference type="SAM" id="Phobius"/>
    </source>
</evidence>
<feature type="transmembrane region" description="Helical" evidence="1">
    <location>
        <begin position="844"/>
        <end position="860"/>
    </location>
</feature>
<organism evidence="2 3">
    <name type="scientific">Gigaspora margarita</name>
    <dbReference type="NCBI Taxonomy" id="4874"/>
    <lineage>
        <taxon>Eukaryota</taxon>
        <taxon>Fungi</taxon>
        <taxon>Fungi incertae sedis</taxon>
        <taxon>Mucoromycota</taxon>
        <taxon>Glomeromycotina</taxon>
        <taxon>Glomeromycetes</taxon>
        <taxon>Diversisporales</taxon>
        <taxon>Gigasporaceae</taxon>
        <taxon>Gigaspora</taxon>
    </lineage>
</organism>
<dbReference type="SUPFAM" id="SSF82171">
    <property type="entry name" value="DPP6 N-terminal domain-like"/>
    <property type="match status" value="1"/>
</dbReference>
<evidence type="ECO:0008006" key="4">
    <source>
        <dbReference type="Google" id="ProtNLM"/>
    </source>
</evidence>
<dbReference type="GO" id="GO:0016020">
    <property type="term" value="C:membrane"/>
    <property type="evidence" value="ECO:0007669"/>
    <property type="project" value="UniProtKB-SubCell"/>
</dbReference>
<reference evidence="2 3" key="1">
    <citation type="journal article" date="2019" name="Environ. Microbiol.">
        <title>At the nexus of three kingdoms: the genome of the mycorrhizal fungus Gigaspora margarita provides insights into plant, endobacterial and fungal interactions.</title>
        <authorList>
            <person name="Venice F."/>
            <person name="Ghignone S."/>
            <person name="Salvioli di Fossalunga A."/>
            <person name="Amselem J."/>
            <person name="Novero M."/>
            <person name="Xianan X."/>
            <person name="Sedzielewska Toro K."/>
            <person name="Morin E."/>
            <person name="Lipzen A."/>
            <person name="Grigoriev I.V."/>
            <person name="Henrissat B."/>
            <person name="Martin F.M."/>
            <person name="Bonfante P."/>
        </authorList>
    </citation>
    <scope>NUCLEOTIDE SEQUENCE [LARGE SCALE GENOMIC DNA]</scope>
    <source>
        <strain evidence="2 3">BEG34</strain>
    </source>
</reference>
<gene>
    <name evidence="2" type="ORF">F8M41_005403</name>
</gene>